<name>A0A1R2BMB4_9CILI</name>
<protein>
    <recommendedName>
        <fullName evidence="4">Large ribosomal subunit protein uL4</fullName>
    </recommendedName>
    <alternativeName>
        <fullName evidence="5">60S ribosomal protein L4</fullName>
    </alternativeName>
</protein>
<dbReference type="Proteomes" id="UP000187209">
    <property type="component" value="Unassembled WGS sequence"/>
</dbReference>
<dbReference type="AlphaFoldDB" id="A0A1R2BMB4"/>
<keyword evidence="8" id="KW-1185">Reference proteome</keyword>
<keyword evidence="2" id="KW-0689">Ribosomal protein</keyword>
<dbReference type="InterPro" id="IPR045240">
    <property type="entry name" value="Ribosomal_uL4_euk/arch"/>
</dbReference>
<comment type="similarity">
    <text evidence="1">Belongs to the universal ribosomal protein uL4 family.</text>
</comment>
<accession>A0A1R2BMB4</accession>
<dbReference type="InterPro" id="IPR025755">
    <property type="entry name" value="Ribos_uL4_C_dom"/>
</dbReference>
<feature type="domain" description="Large ribosomal subunit protein uL4 C-terminal" evidence="6">
    <location>
        <begin position="276"/>
        <end position="346"/>
    </location>
</feature>
<dbReference type="Gene3D" id="3.40.1370.10">
    <property type="match status" value="1"/>
</dbReference>
<dbReference type="FunFam" id="3.40.1370.10:FF:000011">
    <property type="entry name" value="50S ribosomal protein L4"/>
    <property type="match status" value="1"/>
</dbReference>
<evidence type="ECO:0000259" key="6">
    <source>
        <dbReference type="Pfam" id="PF14374"/>
    </source>
</evidence>
<gene>
    <name evidence="7" type="ORF">SteCoe_22641</name>
</gene>
<evidence type="ECO:0000256" key="1">
    <source>
        <dbReference type="ARBA" id="ARBA00010528"/>
    </source>
</evidence>
<evidence type="ECO:0000256" key="2">
    <source>
        <dbReference type="ARBA" id="ARBA00022980"/>
    </source>
</evidence>
<dbReference type="GO" id="GO:0005840">
    <property type="term" value="C:ribosome"/>
    <property type="evidence" value="ECO:0007669"/>
    <property type="project" value="UniProtKB-KW"/>
</dbReference>
<sequence>MAARPVITVFDAKTKGEVKETVPLPAVLTAPIRLDIVRFVHDNLAKNKRQPYAVSEWTGHQHSAESWGTGRAVARIPRISGSGTGRAAQGAFGNMCRSGRMFAPTKIWRRWHRKVNLKQKRHAVAAAVAASAVPALVMARGHQIDSVPEIPLVLDGIEKVERTKDLLKVLASYGAGDDLARAAKSVTLRAGRGKSRNRRFTVRRGPLLVYDDDKASVLKAFRNIPGVDAVSVHKLSILKLAPGGTLGRFIVWSAAAFKALDHIFGTYTQTGTEKGGYQLLRPVMAHADVTAIVKSEAVQNVLRPIKETPEAHDRKANPYKNKKAMDRLNPFHKLKKRIEMIKAKRSLGKQIFDLKYVFSTLTLNKYMLIDKLEILLQVINNIYAKIILWLRNAL</sequence>
<dbReference type="OrthoDB" id="10259785at2759"/>
<comment type="caution">
    <text evidence="7">The sequence shown here is derived from an EMBL/GenBank/DDBJ whole genome shotgun (WGS) entry which is preliminary data.</text>
</comment>
<dbReference type="EMBL" id="MPUH01000561">
    <property type="protein sequence ID" value="OMJ77695.1"/>
    <property type="molecule type" value="Genomic_DNA"/>
</dbReference>
<keyword evidence="3" id="KW-0687">Ribonucleoprotein</keyword>
<dbReference type="SUPFAM" id="SSF52166">
    <property type="entry name" value="Ribosomal protein L4"/>
    <property type="match status" value="1"/>
</dbReference>
<dbReference type="GO" id="GO:1990904">
    <property type="term" value="C:ribonucleoprotein complex"/>
    <property type="evidence" value="ECO:0007669"/>
    <property type="project" value="UniProtKB-KW"/>
</dbReference>
<reference evidence="7 8" key="1">
    <citation type="submission" date="2016-11" db="EMBL/GenBank/DDBJ databases">
        <title>The macronuclear genome of Stentor coeruleus: a giant cell with tiny introns.</title>
        <authorList>
            <person name="Slabodnick M."/>
            <person name="Ruby J.G."/>
            <person name="Reiff S.B."/>
            <person name="Swart E.C."/>
            <person name="Gosai S."/>
            <person name="Prabakaran S."/>
            <person name="Witkowska E."/>
            <person name="Larue G.E."/>
            <person name="Fisher S."/>
            <person name="Freeman R.M."/>
            <person name="Gunawardena J."/>
            <person name="Chu W."/>
            <person name="Stover N.A."/>
            <person name="Gregory B.D."/>
            <person name="Nowacki M."/>
            <person name="Derisi J."/>
            <person name="Roy S.W."/>
            <person name="Marshall W.F."/>
            <person name="Sood P."/>
        </authorList>
    </citation>
    <scope>NUCLEOTIDE SEQUENCE [LARGE SCALE GENOMIC DNA]</scope>
    <source>
        <strain evidence="7">WM001</strain>
    </source>
</reference>
<dbReference type="InterPro" id="IPR023574">
    <property type="entry name" value="Ribosomal_uL4_dom_sf"/>
</dbReference>
<dbReference type="InterPro" id="IPR013000">
    <property type="entry name" value="Ribosomal_uL4_euk/arc_CS"/>
</dbReference>
<dbReference type="InterPro" id="IPR002136">
    <property type="entry name" value="Ribosomal_uL4"/>
</dbReference>
<dbReference type="Pfam" id="PF00573">
    <property type="entry name" value="Ribosomal_L4"/>
    <property type="match status" value="1"/>
</dbReference>
<proteinExistence type="inferred from homology"/>
<evidence type="ECO:0000256" key="4">
    <source>
        <dbReference type="ARBA" id="ARBA00035244"/>
    </source>
</evidence>
<evidence type="ECO:0000256" key="5">
    <source>
        <dbReference type="ARBA" id="ARBA00035353"/>
    </source>
</evidence>
<evidence type="ECO:0000313" key="7">
    <source>
        <dbReference type="EMBL" id="OMJ77695.1"/>
    </source>
</evidence>
<evidence type="ECO:0000256" key="3">
    <source>
        <dbReference type="ARBA" id="ARBA00023274"/>
    </source>
</evidence>
<organism evidence="7 8">
    <name type="scientific">Stentor coeruleus</name>
    <dbReference type="NCBI Taxonomy" id="5963"/>
    <lineage>
        <taxon>Eukaryota</taxon>
        <taxon>Sar</taxon>
        <taxon>Alveolata</taxon>
        <taxon>Ciliophora</taxon>
        <taxon>Postciliodesmatophora</taxon>
        <taxon>Heterotrichea</taxon>
        <taxon>Heterotrichida</taxon>
        <taxon>Stentoridae</taxon>
        <taxon>Stentor</taxon>
    </lineage>
</organism>
<dbReference type="Pfam" id="PF14374">
    <property type="entry name" value="Ribos_L4_asso_C"/>
    <property type="match status" value="1"/>
</dbReference>
<dbReference type="GO" id="GO:0006412">
    <property type="term" value="P:translation"/>
    <property type="evidence" value="ECO:0007669"/>
    <property type="project" value="InterPro"/>
</dbReference>
<evidence type="ECO:0000313" key="8">
    <source>
        <dbReference type="Proteomes" id="UP000187209"/>
    </source>
</evidence>
<dbReference type="PANTHER" id="PTHR19431">
    <property type="entry name" value="60S RIBOSOMAL PROTEIN L4"/>
    <property type="match status" value="1"/>
</dbReference>
<dbReference type="GO" id="GO:0003735">
    <property type="term" value="F:structural constituent of ribosome"/>
    <property type="evidence" value="ECO:0007669"/>
    <property type="project" value="InterPro"/>
</dbReference>
<dbReference type="PROSITE" id="PS00939">
    <property type="entry name" value="RIBOSOMAL_L1E"/>
    <property type="match status" value="1"/>
</dbReference>